<organism evidence="7 8">
    <name type="scientific">Paraglaciecola hydrolytica</name>
    <dbReference type="NCBI Taxonomy" id="1799789"/>
    <lineage>
        <taxon>Bacteria</taxon>
        <taxon>Pseudomonadati</taxon>
        <taxon>Pseudomonadota</taxon>
        <taxon>Gammaproteobacteria</taxon>
        <taxon>Alteromonadales</taxon>
        <taxon>Alteromonadaceae</taxon>
        <taxon>Paraglaciecola</taxon>
    </lineage>
</organism>
<protein>
    <recommendedName>
        <fullName evidence="9">Cytochrome c domain-containing protein</fullName>
    </recommendedName>
</protein>
<dbReference type="PROSITE" id="PS50022">
    <property type="entry name" value="FA58C_3"/>
    <property type="match status" value="1"/>
</dbReference>
<evidence type="ECO:0000256" key="1">
    <source>
        <dbReference type="ARBA" id="ARBA00022617"/>
    </source>
</evidence>
<dbReference type="Pfam" id="PF00034">
    <property type="entry name" value="Cytochrom_C"/>
    <property type="match status" value="1"/>
</dbReference>
<evidence type="ECO:0000256" key="3">
    <source>
        <dbReference type="ARBA" id="ARBA00023004"/>
    </source>
</evidence>
<feature type="domain" description="F5/8 type C" evidence="5">
    <location>
        <begin position="769"/>
        <end position="868"/>
    </location>
</feature>
<keyword evidence="3 4" id="KW-0408">Iron</keyword>
<dbReference type="SUPFAM" id="SSF48371">
    <property type="entry name" value="ARM repeat"/>
    <property type="match status" value="1"/>
</dbReference>
<dbReference type="Gene3D" id="1.10.760.10">
    <property type="entry name" value="Cytochrome c-like domain"/>
    <property type="match status" value="1"/>
</dbReference>
<dbReference type="GO" id="GO:0009055">
    <property type="term" value="F:electron transfer activity"/>
    <property type="evidence" value="ECO:0007669"/>
    <property type="project" value="InterPro"/>
</dbReference>
<dbReference type="GO" id="GO:0046872">
    <property type="term" value="F:metal ion binding"/>
    <property type="evidence" value="ECO:0007669"/>
    <property type="project" value="UniProtKB-KW"/>
</dbReference>
<dbReference type="SUPFAM" id="SSF50952">
    <property type="entry name" value="Soluble quinoprotein glucose dehydrogenase"/>
    <property type="match status" value="1"/>
</dbReference>
<dbReference type="InterPro" id="IPR016024">
    <property type="entry name" value="ARM-type_fold"/>
</dbReference>
<proteinExistence type="predicted"/>
<dbReference type="Gene3D" id="2.60.120.260">
    <property type="entry name" value="Galactose-binding domain-like"/>
    <property type="match status" value="1"/>
</dbReference>
<comment type="caution">
    <text evidence="7">The sequence shown here is derived from an EMBL/GenBank/DDBJ whole genome shotgun (WGS) entry which is preliminary data.</text>
</comment>
<keyword evidence="8" id="KW-1185">Reference proteome</keyword>
<feature type="domain" description="Cytochrome c" evidence="6">
    <location>
        <begin position="609"/>
        <end position="701"/>
    </location>
</feature>
<keyword evidence="1 4" id="KW-0349">Heme</keyword>
<dbReference type="PROSITE" id="PS51257">
    <property type="entry name" value="PROKAR_LIPOPROTEIN"/>
    <property type="match status" value="1"/>
</dbReference>
<evidence type="ECO:0000256" key="2">
    <source>
        <dbReference type="ARBA" id="ARBA00022723"/>
    </source>
</evidence>
<evidence type="ECO:0000259" key="6">
    <source>
        <dbReference type="PROSITE" id="PS51007"/>
    </source>
</evidence>
<dbReference type="PANTHER" id="PTHR33546">
    <property type="entry name" value="LARGE, MULTIFUNCTIONAL SECRETED PROTEIN-RELATED"/>
    <property type="match status" value="1"/>
</dbReference>
<dbReference type="InterPro" id="IPR011989">
    <property type="entry name" value="ARM-like"/>
</dbReference>
<gene>
    <name evidence="7" type="ORF">AX660_11680</name>
</gene>
<dbReference type="InterPro" id="IPR011041">
    <property type="entry name" value="Quinoprot_gluc/sorb_DH_b-prop"/>
</dbReference>
<dbReference type="SUPFAM" id="SSF49785">
    <property type="entry name" value="Galactose-binding domain-like"/>
    <property type="match status" value="1"/>
</dbReference>
<dbReference type="GO" id="GO:0020037">
    <property type="term" value="F:heme binding"/>
    <property type="evidence" value="ECO:0007669"/>
    <property type="project" value="InterPro"/>
</dbReference>
<dbReference type="SUPFAM" id="SSF46626">
    <property type="entry name" value="Cytochrome c"/>
    <property type="match status" value="1"/>
</dbReference>
<reference evidence="8" key="1">
    <citation type="submission" date="2016-02" db="EMBL/GenBank/DDBJ databases">
        <authorList>
            <person name="Schultz-Johansen M."/>
            <person name="Glaring M.A."/>
            <person name="Bech P.K."/>
            <person name="Stougaard P."/>
        </authorList>
    </citation>
    <scope>NUCLEOTIDE SEQUENCE [LARGE SCALE GENOMIC DNA]</scope>
    <source>
        <strain evidence="8">S66</strain>
    </source>
</reference>
<dbReference type="STRING" id="1799789.AX660_11680"/>
<evidence type="ECO:0000313" key="8">
    <source>
        <dbReference type="Proteomes" id="UP000070299"/>
    </source>
</evidence>
<dbReference type="Pfam" id="PF23500">
    <property type="entry name" value="DUF7133"/>
    <property type="match status" value="1"/>
</dbReference>
<dbReference type="PANTHER" id="PTHR33546:SF1">
    <property type="entry name" value="LARGE, MULTIFUNCTIONAL SECRETED PROTEIN"/>
    <property type="match status" value="1"/>
</dbReference>
<name>A0A136A120_9ALTE</name>
<dbReference type="PROSITE" id="PS51007">
    <property type="entry name" value="CYTC"/>
    <property type="match status" value="1"/>
</dbReference>
<dbReference type="Gene3D" id="2.120.10.30">
    <property type="entry name" value="TolB, C-terminal domain"/>
    <property type="match status" value="2"/>
</dbReference>
<dbReference type="InterPro" id="IPR055557">
    <property type="entry name" value="DUF7133"/>
</dbReference>
<dbReference type="Proteomes" id="UP000070299">
    <property type="component" value="Unassembled WGS sequence"/>
</dbReference>
<dbReference type="InterPro" id="IPR011042">
    <property type="entry name" value="6-blade_b-propeller_TolB-like"/>
</dbReference>
<dbReference type="InterPro" id="IPR036909">
    <property type="entry name" value="Cyt_c-like_dom_sf"/>
</dbReference>
<dbReference type="Gene3D" id="1.25.10.10">
    <property type="entry name" value="Leucine-rich Repeat Variant"/>
    <property type="match status" value="1"/>
</dbReference>
<sequence>MLKTVLKSKFCLTFFLLLGCQNPPIDDLKPNSTVQQQDDELIKALSPQDSLATMVVQDGFKMELVAHEPMVEEPVLLAFDGNGRMYVAEMLTYMLDADGSGQMDPVSRIKRLEDTNNDGVMDSSTIFADNLLLPRMILPLGDGKIIARETNTFDLLLLEDLDGDGVAEKRSTIFKGGPRGGNLEHQPSGLIWGIDNWLYVTYTNKRYRIEGDKVIAQEMRYGGGQWGLGQDEMGRIYYSAAGAENPAFSFQYPSVYGMIPVEGETTPGFNEVFPIEKTPDVQGGRLRLRDDNTLNRFTGIAGQSVYLGDKFPEIYGNYIAPEPVGNLIRRADIKRNEGYSIISHPYQTQQKEFIASTDTAFRPVWSETGPDGTIYLVDMYRGIIQEGNWTQKGSFLREMIDKFGLDKIIGRGRIYRITKPDVDLGEKPNMYAQTPMQLLQHLAHPNQWWRINAQKFIVLAQDKSVVPALQKMASSHDNPLARLHALWTLEGLGNVDKNLLIEKFTDVDERVRVAALRISEQLVTKDEQSMLTVWQTLISSADLELTQQIFLSTFYVDVPEPMRNNIREQILAKYPLQKSIAAIDQALRYQIKEKQIQAALAKGNKQLALSVNRGKQHFDSLCASCHGPDGKGTPAGEHLIAPSFENNPRINGDLAILGRIVLDGLSGPIEELNYVGGVMASIASNDDQWIADVLTYIRNNFANQADMITPEQISKLRTLDERKTPWTLAELNQTFANKITNKNAWKFTASHNSTNFAAIIDGKADWGKWDSEALQSIGMWLQVELPQTYHISRVEMECREWVWNCARTFDLQFSIDGINWQTVDNNIQKGDQRISDTLGQQARFIKFILKNGSSTNSWSVTELDLYGSPIH</sequence>
<evidence type="ECO:0000256" key="4">
    <source>
        <dbReference type="PROSITE-ProRule" id="PRU00433"/>
    </source>
</evidence>
<evidence type="ECO:0008006" key="9">
    <source>
        <dbReference type="Google" id="ProtNLM"/>
    </source>
</evidence>
<dbReference type="EMBL" id="LSNE01000005">
    <property type="protein sequence ID" value="KXI28850.1"/>
    <property type="molecule type" value="Genomic_DNA"/>
</dbReference>
<evidence type="ECO:0000313" key="7">
    <source>
        <dbReference type="EMBL" id="KXI28850.1"/>
    </source>
</evidence>
<keyword evidence="2 4" id="KW-0479">Metal-binding</keyword>
<dbReference type="InterPro" id="IPR000421">
    <property type="entry name" value="FA58C"/>
</dbReference>
<accession>A0A136A120</accession>
<evidence type="ECO:0000259" key="5">
    <source>
        <dbReference type="PROSITE" id="PS50022"/>
    </source>
</evidence>
<dbReference type="Pfam" id="PF13646">
    <property type="entry name" value="HEAT_2"/>
    <property type="match status" value="1"/>
</dbReference>
<dbReference type="InterPro" id="IPR009056">
    <property type="entry name" value="Cyt_c-like_dom"/>
</dbReference>
<dbReference type="AlphaFoldDB" id="A0A136A120"/>
<dbReference type="Pfam" id="PF00754">
    <property type="entry name" value="F5_F8_type_C"/>
    <property type="match status" value="1"/>
</dbReference>
<dbReference type="InterPro" id="IPR008979">
    <property type="entry name" value="Galactose-bd-like_sf"/>
</dbReference>
<dbReference type="OrthoDB" id="174301at2"/>